<dbReference type="HOGENOM" id="CLU_164851_5_1_4"/>
<proteinExistence type="predicted"/>
<accession>F3QM28</accession>
<sequence>MYIITHVDKRCEVIMKHKKFIDELKGLGVVLVDGTNHYKAYYNGKQTVVVRHPAQEYSKRYMELIKKQLGIK</sequence>
<dbReference type="EMBL" id="AFBP01000070">
    <property type="protein sequence ID" value="EGG52335.1"/>
    <property type="molecule type" value="Genomic_DNA"/>
</dbReference>
<evidence type="ECO:0000313" key="2">
    <source>
        <dbReference type="Proteomes" id="UP000005156"/>
    </source>
</evidence>
<name>F3QM28_9BURK</name>
<organism evidence="1 2">
    <name type="scientific">Parasutterella excrementihominis YIT 11859</name>
    <dbReference type="NCBI Taxonomy" id="762966"/>
    <lineage>
        <taxon>Bacteria</taxon>
        <taxon>Pseudomonadati</taxon>
        <taxon>Pseudomonadota</taxon>
        <taxon>Betaproteobacteria</taxon>
        <taxon>Burkholderiales</taxon>
        <taxon>Sutterellaceae</taxon>
        <taxon>Parasutterella</taxon>
    </lineage>
</organism>
<protein>
    <submittedName>
        <fullName evidence="1">Toxin-antitoxin system, toxin component, HicA family</fullName>
    </submittedName>
</protein>
<reference evidence="1 2" key="1">
    <citation type="submission" date="2011-02" db="EMBL/GenBank/DDBJ databases">
        <authorList>
            <person name="Weinstock G."/>
            <person name="Sodergren E."/>
            <person name="Clifton S."/>
            <person name="Fulton L."/>
            <person name="Fulton B."/>
            <person name="Courtney L."/>
            <person name="Fronick C."/>
            <person name="Harrison M."/>
            <person name="Strong C."/>
            <person name="Farmer C."/>
            <person name="Delahaunty K."/>
            <person name="Markovic C."/>
            <person name="Hall O."/>
            <person name="Minx P."/>
            <person name="Tomlinson C."/>
            <person name="Mitreva M."/>
            <person name="Hou S."/>
            <person name="Chen J."/>
            <person name="Wollam A."/>
            <person name="Pepin K.H."/>
            <person name="Johnson M."/>
            <person name="Bhonagiri V."/>
            <person name="Zhang X."/>
            <person name="Suruliraj S."/>
            <person name="Warren W."/>
            <person name="Chinwalla A."/>
            <person name="Mardis E.R."/>
            <person name="Wilson R.K."/>
        </authorList>
    </citation>
    <scope>NUCLEOTIDE SEQUENCE [LARGE SCALE GENOMIC DNA]</scope>
    <source>
        <strain evidence="1 2">YIT 11859</strain>
    </source>
</reference>
<dbReference type="Proteomes" id="UP000005156">
    <property type="component" value="Unassembled WGS sequence"/>
</dbReference>
<evidence type="ECO:0000313" key="1">
    <source>
        <dbReference type="EMBL" id="EGG52335.1"/>
    </source>
</evidence>
<dbReference type="SUPFAM" id="SSF54786">
    <property type="entry name" value="YcfA/nrd intein domain"/>
    <property type="match status" value="1"/>
</dbReference>
<dbReference type="AlphaFoldDB" id="F3QM28"/>
<gene>
    <name evidence="1" type="ORF">HMPREF9439_02004</name>
</gene>
<comment type="caution">
    <text evidence="1">The sequence shown here is derived from an EMBL/GenBank/DDBJ whole genome shotgun (WGS) entry which is preliminary data.</text>
</comment>
<keyword evidence="2" id="KW-1185">Reference proteome</keyword>